<feature type="compositionally biased region" description="Basic residues" evidence="1">
    <location>
        <begin position="105"/>
        <end position="115"/>
    </location>
</feature>
<dbReference type="InParanoid" id="A0A2J7QZ95"/>
<protein>
    <recommendedName>
        <fullName evidence="2">Pre-C2HC domain-containing protein</fullName>
    </recommendedName>
</protein>
<reference evidence="3 4" key="1">
    <citation type="submission" date="2017-12" db="EMBL/GenBank/DDBJ databases">
        <title>Hemimetabolous genomes reveal molecular basis of termite eusociality.</title>
        <authorList>
            <person name="Harrison M.C."/>
            <person name="Jongepier E."/>
            <person name="Robertson H.M."/>
            <person name="Arning N."/>
            <person name="Bitard-Feildel T."/>
            <person name="Chao H."/>
            <person name="Childers C.P."/>
            <person name="Dinh H."/>
            <person name="Doddapaneni H."/>
            <person name="Dugan S."/>
            <person name="Gowin J."/>
            <person name="Greiner C."/>
            <person name="Han Y."/>
            <person name="Hu H."/>
            <person name="Hughes D.S.T."/>
            <person name="Huylmans A.-K."/>
            <person name="Kemena C."/>
            <person name="Kremer L.P.M."/>
            <person name="Lee S.L."/>
            <person name="Lopez-Ezquerra A."/>
            <person name="Mallet L."/>
            <person name="Monroy-Kuhn J.M."/>
            <person name="Moser A."/>
            <person name="Murali S.C."/>
            <person name="Muzny D.M."/>
            <person name="Otani S."/>
            <person name="Piulachs M.-D."/>
            <person name="Poelchau M."/>
            <person name="Qu J."/>
            <person name="Schaub F."/>
            <person name="Wada-Katsumata A."/>
            <person name="Worley K.C."/>
            <person name="Xie Q."/>
            <person name="Ylla G."/>
            <person name="Poulsen M."/>
            <person name="Gibbs R.A."/>
            <person name="Schal C."/>
            <person name="Richards S."/>
            <person name="Belles X."/>
            <person name="Korb J."/>
            <person name="Bornberg-Bauer E."/>
        </authorList>
    </citation>
    <scope>NUCLEOTIDE SEQUENCE [LARGE SCALE GENOMIC DNA]</scope>
    <source>
        <tissue evidence="3">Whole body</tissue>
    </source>
</reference>
<organism evidence="3 4">
    <name type="scientific">Cryptotermes secundus</name>
    <dbReference type="NCBI Taxonomy" id="105785"/>
    <lineage>
        <taxon>Eukaryota</taxon>
        <taxon>Metazoa</taxon>
        <taxon>Ecdysozoa</taxon>
        <taxon>Arthropoda</taxon>
        <taxon>Hexapoda</taxon>
        <taxon>Insecta</taxon>
        <taxon>Pterygota</taxon>
        <taxon>Neoptera</taxon>
        <taxon>Polyneoptera</taxon>
        <taxon>Dictyoptera</taxon>
        <taxon>Blattodea</taxon>
        <taxon>Blattoidea</taxon>
        <taxon>Termitoidae</taxon>
        <taxon>Kalotermitidae</taxon>
        <taxon>Cryptotermitinae</taxon>
        <taxon>Cryptotermes</taxon>
    </lineage>
</organism>
<feature type="compositionally biased region" description="Polar residues" evidence="1">
    <location>
        <begin position="119"/>
        <end position="128"/>
    </location>
</feature>
<dbReference type="SMART" id="SM00596">
    <property type="entry name" value="PRE_C2HC"/>
    <property type="match status" value="1"/>
</dbReference>
<accession>A0A2J7QZ95</accession>
<gene>
    <name evidence="3" type="ORF">B7P43_G06616</name>
</gene>
<dbReference type="InterPro" id="IPR006579">
    <property type="entry name" value="Pre_C2HC_dom"/>
</dbReference>
<dbReference type="AlphaFoldDB" id="A0A2J7QZ95"/>
<keyword evidence="4" id="KW-1185">Reference proteome</keyword>
<evidence type="ECO:0000256" key="1">
    <source>
        <dbReference type="SAM" id="MobiDB-lite"/>
    </source>
</evidence>
<evidence type="ECO:0000313" key="4">
    <source>
        <dbReference type="Proteomes" id="UP000235965"/>
    </source>
</evidence>
<dbReference type="EMBL" id="NEVH01009072">
    <property type="protein sequence ID" value="PNF33896.1"/>
    <property type="molecule type" value="Genomic_DNA"/>
</dbReference>
<evidence type="ECO:0000313" key="3">
    <source>
        <dbReference type="EMBL" id="PNF33896.1"/>
    </source>
</evidence>
<feature type="compositionally biased region" description="Polar residues" evidence="1">
    <location>
        <begin position="70"/>
        <end position="82"/>
    </location>
</feature>
<name>A0A2J7QZ95_9NEOP</name>
<evidence type="ECO:0000259" key="2">
    <source>
        <dbReference type="SMART" id="SM00596"/>
    </source>
</evidence>
<feature type="region of interest" description="Disordered" evidence="1">
    <location>
        <begin position="65"/>
        <end position="155"/>
    </location>
</feature>
<dbReference type="Proteomes" id="UP000235965">
    <property type="component" value="Unassembled WGS sequence"/>
</dbReference>
<sequence length="400" mass="46247">MFLYGTNSDQTNMISTQPPSQWHPIPAMQNSAYPLTQPVQVIQPTFQSAPQTEYYFPPLPQATPVIGIHPTNQHNNRQSQRMTSTSEEEEERSPTHSSNWQVVKSVKRKKTLKNKPIHDTNTVTTNNRYECLTIEDHTPPDNNDNPTPAREPKPPPIFVHGVVNYREMVKQIQVLVEHEQYYTKSLANNVVKINCNTPDTYRKLVREFKEKNIYHHTYQLKEDRAYRIVIRYLHYSTDIDDIKEELLRLGHKVRNIINVRNRLTKEPLNMFFVDLEPASNNKEVYKIKGLQNKIIEIEPPRTTTKNYMIQCMRCQQYGHSKSYCNRPFACVKCGGSHNTTEGKKSRNTPAKCALCGGDHPANYKGCEHYQRLITGNNKPITQRTAATSTNTNIPHKTYNP</sequence>
<dbReference type="OrthoDB" id="6783335at2759"/>
<feature type="domain" description="Pre-C2HC" evidence="2">
    <location>
        <begin position="239"/>
        <end position="307"/>
    </location>
</feature>
<proteinExistence type="predicted"/>
<dbReference type="Pfam" id="PF07530">
    <property type="entry name" value="PRE_C2HC"/>
    <property type="match status" value="1"/>
</dbReference>
<comment type="caution">
    <text evidence="3">The sequence shown here is derived from an EMBL/GenBank/DDBJ whole genome shotgun (WGS) entry which is preliminary data.</text>
</comment>